<evidence type="ECO:0000256" key="1">
    <source>
        <dbReference type="SAM" id="Phobius"/>
    </source>
</evidence>
<evidence type="ECO:0000313" key="3">
    <source>
        <dbReference type="Proteomes" id="UP001500457"/>
    </source>
</evidence>
<gene>
    <name evidence="2" type="ORF">GCM10023203_24780</name>
</gene>
<proteinExistence type="predicted"/>
<accession>A0ABP9ECM1</accession>
<reference evidence="3" key="1">
    <citation type="journal article" date="2019" name="Int. J. Syst. Evol. Microbiol.">
        <title>The Global Catalogue of Microorganisms (GCM) 10K type strain sequencing project: providing services to taxonomists for standard genome sequencing and annotation.</title>
        <authorList>
            <consortium name="The Broad Institute Genomics Platform"/>
            <consortium name="The Broad Institute Genome Sequencing Center for Infectious Disease"/>
            <person name="Wu L."/>
            <person name="Ma J."/>
        </authorList>
    </citation>
    <scope>NUCLEOTIDE SEQUENCE [LARGE SCALE GENOMIC DNA]</scope>
    <source>
        <strain evidence="3">JCM 17983</strain>
    </source>
</reference>
<feature type="transmembrane region" description="Helical" evidence="1">
    <location>
        <begin position="151"/>
        <end position="170"/>
    </location>
</feature>
<keyword evidence="1" id="KW-1133">Transmembrane helix</keyword>
<feature type="transmembrane region" description="Helical" evidence="1">
    <location>
        <begin position="182"/>
        <end position="202"/>
    </location>
</feature>
<keyword evidence="1" id="KW-0472">Membrane</keyword>
<keyword evidence="3" id="KW-1185">Reference proteome</keyword>
<evidence type="ECO:0008006" key="4">
    <source>
        <dbReference type="Google" id="ProtNLM"/>
    </source>
</evidence>
<comment type="caution">
    <text evidence="2">The sequence shown here is derived from an EMBL/GenBank/DDBJ whole genome shotgun (WGS) entry which is preliminary data.</text>
</comment>
<dbReference type="Proteomes" id="UP001500457">
    <property type="component" value="Unassembled WGS sequence"/>
</dbReference>
<dbReference type="EMBL" id="BAABHQ010000005">
    <property type="protein sequence ID" value="GAA4873912.1"/>
    <property type="molecule type" value="Genomic_DNA"/>
</dbReference>
<sequence>MRCRGYGVGVLARQGHRLVALLVLLAGAVVLGVPAAGAHESTPTGVTRLELDLGSRALALTIIAPPEGAGRLPVVVLPRADAPPGEVTLAAVRPGAAAVDAVAVPAAPVGQPHEAALAVDGPGAWEVLVDDGSTLARVPITVAAPAGTPGWVWAVRVGALVGVAALIAAVSPGVRRRPRLAIGLGAVALVGVTVAVTAVATAPSTAITAAPTAAAVPPIGGPSGHAGHAGAAPAAAPAATPAAVPTTTGSVVLTATTASTPAAGTPVDLQLDLTDSAGGAVVDDLAVHDDALVHLAVIGPDRRLDHVHPVRVAPGRYVVRLTPGAAGRYGVFAEMERAGDGGHQVARTAIDVGGPAPAAAAPSPGPGARQVEGMQVDVTVSDAVAGRPTRVVARFAENGRQVTDLQGWLGMAAHLMLLGPGVAGAPDPGDPASAFGHVHDMGPATTAGPAGTYGPEVAFDHTFPRPGRHQLWVQVQRDWRIVTVPVTVDVAPGTTPSP</sequence>
<evidence type="ECO:0000313" key="2">
    <source>
        <dbReference type="EMBL" id="GAA4873912.1"/>
    </source>
</evidence>
<keyword evidence="1" id="KW-0812">Transmembrane</keyword>
<organism evidence="2 3">
    <name type="scientific">Actinomycetospora straminea</name>
    <dbReference type="NCBI Taxonomy" id="663607"/>
    <lineage>
        <taxon>Bacteria</taxon>
        <taxon>Bacillati</taxon>
        <taxon>Actinomycetota</taxon>
        <taxon>Actinomycetes</taxon>
        <taxon>Pseudonocardiales</taxon>
        <taxon>Pseudonocardiaceae</taxon>
        <taxon>Actinomycetospora</taxon>
    </lineage>
</organism>
<name>A0ABP9ECM1_9PSEU</name>
<protein>
    <recommendedName>
        <fullName evidence="4">Secreted protein</fullName>
    </recommendedName>
</protein>